<evidence type="ECO:0000313" key="2">
    <source>
        <dbReference type="Proteomes" id="UP000828390"/>
    </source>
</evidence>
<dbReference type="EMBL" id="JAIWYP010000004">
    <property type="protein sequence ID" value="KAH3841182.1"/>
    <property type="molecule type" value="Genomic_DNA"/>
</dbReference>
<gene>
    <name evidence="1" type="ORF">DPMN_114640</name>
</gene>
<protein>
    <submittedName>
        <fullName evidence="1">Uncharacterized protein</fullName>
    </submittedName>
</protein>
<reference evidence="1" key="1">
    <citation type="journal article" date="2019" name="bioRxiv">
        <title>The Genome of the Zebra Mussel, Dreissena polymorpha: A Resource for Invasive Species Research.</title>
        <authorList>
            <person name="McCartney M.A."/>
            <person name="Auch B."/>
            <person name="Kono T."/>
            <person name="Mallez S."/>
            <person name="Zhang Y."/>
            <person name="Obille A."/>
            <person name="Becker A."/>
            <person name="Abrahante J.E."/>
            <person name="Garbe J."/>
            <person name="Badalamenti J.P."/>
            <person name="Herman A."/>
            <person name="Mangelson H."/>
            <person name="Liachko I."/>
            <person name="Sullivan S."/>
            <person name="Sone E.D."/>
            <person name="Koren S."/>
            <person name="Silverstein K.A.T."/>
            <person name="Beckman K.B."/>
            <person name="Gohl D.M."/>
        </authorList>
    </citation>
    <scope>NUCLEOTIDE SEQUENCE</scope>
    <source>
        <strain evidence="1">Duluth1</strain>
        <tissue evidence="1">Whole animal</tissue>
    </source>
</reference>
<organism evidence="1 2">
    <name type="scientific">Dreissena polymorpha</name>
    <name type="common">Zebra mussel</name>
    <name type="synonym">Mytilus polymorpha</name>
    <dbReference type="NCBI Taxonomy" id="45954"/>
    <lineage>
        <taxon>Eukaryota</taxon>
        <taxon>Metazoa</taxon>
        <taxon>Spiralia</taxon>
        <taxon>Lophotrochozoa</taxon>
        <taxon>Mollusca</taxon>
        <taxon>Bivalvia</taxon>
        <taxon>Autobranchia</taxon>
        <taxon>Heteroconchia</taxon>
        <taxon>Euheterodonta</taxon>
        <taxon>Imparidentia</taxon>
        <taxon>Neoheterodontei</taxon>
        <taxon>Myida</taxon>
        <taxon>Dreissenoidea</taxon>
        <taxon>Dreissenidae</taxon>
        <taxon>Dreissena</taxon>
    </lineage>
</organism>
<comment type="caution">
    <text evidence="1">The sequence shown here is derived from an EMBL/GenBank/DDBJ whole genome shotgun (WGS) entry which is preliminary data.</text>
</comment>
<accession>A0A9D4KL00</accession>
<keyword evidence="2" id="KW-1185">Reference proteome</keyword>
<dbReference type="AlphaFoldDB" id="A0A9D4KL00"/>
<reference evidence="1" key="2">
    <citation type="submission" date="2020-11" db="EMBL/GenBank/DDBJ databases">
        <authorList>
            <person name="McCartney M.A."/>
            <person name="Auch B."/>
            <person name="Kono T."/>
            <person name="Mallez S."/>
            <person name="Becker A."/>
            <person name="Gohl D.M."/>
            <person name="Silverstein K.A.T."/>
            <person name="Koren S."/>
            <person name="Bechman K.B."/>
            <person name="Herman A."/>
            <person name="Abrahante J.E."/>
            <person name="Garbe J."/>
        </authorList>
    </citation>
    <scope>NUCLEOTIDE SEQUENCE</scope>
    <source>
        <strain evidence="1">Duluth1</strain>
        <tissue evidence="1">Whole animal</tissue>
    </source>
</reference>
<proteinExistence type="predicted"/>
<name>A0A9D4KL00_DREPO</name>
<evidence type="ECO:0000313" key="1">
    <source>
        <dbReference type="EMBL" id="KAH3841182.1"/>
    </source>
</evidence>
<sequence length="136" mass="15198">MAYCCQFYYTILNLPMKCHLHETNTSMFLSFSCIDFGVSHPILIHFMRKWVCIMGKWVLCHNFMQPVFSKPAQAPAQSGQELCCPLSSQAKFCGLNSRLGNSKLNCADAQVGQLMAAYGMNSHSHDAGYVIYGENA</sequence>
<dbReference type="Proteomes" id="UP000828390">
    <property type="component" value="Unassembled WGS sequence"/>
</dbReference>